<dbReference type="PANTHER" id="PTHR30337">
    <property type="entry name" value="COMPONENT OF ATP-DEPENDENT DSDNA EXONUCLEASE"/>
    <property type="match status" value="1"/>
</dbReference>
<accession>A0A806KL40</accession>
<dbReference type="InterPro" id="IPR004843">
    <property type="entry name" value="Calcineurin-like_PHP"/>
</dbReference>
<evidence type="ECO:0000259" key="9">
    <source>
        <dbReference type="Pfam" id="PF12320"/>
    </source>
</evidence>
<sequence>MNGFPMLEEQKHAFRQIMGYIRTEAPAAVIIAGDVYDRAVPGVEAVQVFDDFLTALAGGGVTVMLVSGNHDSPERISFASRLLAEKRLFFYGAFDGAIHKVPVTDEFGEVNFWLLPFIKPSDVRGKLGEEKIESHHDAVAAVLKTAKIDYSARNVLVSHQFYTRAGVTPIRSESELNSLGGLDAVDAGLIERFDYTALGHLHGGQGVGSKHIRYCGSPVKYSFSELQQQKSVTVVEIREKGNLTVNTLPLKPIHDMREIKGRLETLTGGKFSSPSDKEDYLRVILTDEEEIIDPIGKLRSVYPNIMSLCFENSRTSIDISAITADTEVMKKLSPYELFSEFFLKIQGGTMSEGQVEIVRELLSGGELSDTEDQ</sequence>
<dbReference type="InterPro" id="IPR004593">
    <property type="entry name" value="SbcD"/>
</dbReference>
<dbReference type="Gene3D" id="3.60.21.10">
    <property type="match status" value="1"/>
</dbReference>
<name>A0A806KL40_9BACT</name>
<gene>
    <name evidence="7" type="primary">sbcD</name>
</gene>
<organism evidence="10">
    <name type="scientific">uncultured bacterium contig00021</name>
    <dbReference type="NCBI Taxonomy" id="1181511"/>
    <lineage>
        <taxon>Bacteria</taxon>
        <taxon>environmental samples</taxon>
    </lineage>
</organism>
<dbReference type="PANTHER" id="PTHR30337:SF0">
    <property type="entry name" value="NUCLEASE SBCCD SUBUNIT D"/>
    <property type="match status" value="1"/>
</dbReference>
<evidence type="ECO:0000256" key="3">
    <source>
        <dbReference type="ARBA" id="ARBA00013365"/>
    </source>
</evidence>
<dbReference type="NCBIfam" id="TIGR00619">
    <property type="entry name" value="sbcd"/>
    <property type="match status" value="1"/>
</dbReference>
<keyword evidence="5 7" id="KW-0378">Hydrolase</keyword>
<dbReference type="AlphaFoldDB" id="A0A806KL40"/>
<dbReference type="InterPro" id="IPR050535">
    <property type="entry name" value="DNA_Repair-Maintenance_Comp"/>
</dbReference>
<keyword evidence="4 7" id="KW-0540">Nuclease</keyword>
<evidence type="ECO:0000256" key="1">
    <source>
        <dbReference type="ARBA" id="ARBA00010555"/>
    </source>
</evidence>
<evidence type="ECO:0000256" key="2">
    <source>
        <dbReference type="ARBA" id="ARBA00011322"/>
    </source>
</evidence>
<dbReference type="Pfam" id="PF12320">
    <property type="entry name" value="SbcD_C"/>
    <property type="match status" value="1"/>
</dbReference>
<dbReference type="GO" id="GO:0004519">
    <property type="term" value="F:endonuclease activity"/>
    <property type="evidence" value="ECO:0007669"/>
    <property type="project" value="UniProtKB-KW"/>
</dbReference>
<proteinExistence type="inferred from homology"/>
<evidence type="ECO:0000256" key="4">
    <source>
        <dbReference type="ARBA" id="ARBA00022722"/>
    </source>
</evidence>
<keyword evidence="6 7" id="KW-0269">Exonuclease</keyword>
<comment type="function">
    <text evidence="7">SbcCD cleaves DNA hairpin structures. These structures can inhibit DNA replication and are intermediates in certain DNA recombination reactions. The complex acts as a 3'-&gt;5' double strand exonuclease that can open hairpins. It also has a 5' single-strand endonuclease activity.</text>
</comment>
<feature type="domain" description="Calcineurin-like phosphoesterase" evidence="8">
    <location>
        <begin position="10"/>
        <end position="88"/>
    </location>
</feature>
<dbReference type="GO" id="GO:0008408">
    <property type="term" value="F:3'-5' exonuclease activity"/>
    <property type="evidence" value="ECO:0007669"/>
    <property type="project" value="InterPro"/>
</dbReference>
<feature type="domain" description="Nuclease SbcCD subunit D C-terminal" evidence="9">
    <location>
        <begin position="254"/>
        <end position="342"/>
    </location>
</feature>
<keyword evidence="7" id="KW-0233">DNA recombination</keyword>
<keyword evidence="7" id="KW-0235">DNA replication</keyword>
<dbReference type="InterPro" id="IPR026843">
    <property type="entry name" value="SbcD_C"/>
</dbReference>
<protein>
    <recommendedName>
        <fullName evidence="3 7">Nuclease SbcCD subunit D</fullName>
    </recommendedName>
</protein>
<reference evidence="10" key="1">
    <citation type="submission" date="2012-03" db="EMBL/GenBank/DDBJ databases">
        <title>Functional metagenomics reveals considerable lignocellulase gene clusters in the gut microbiome of a wood-feeding higher termite.</title>
        <authorList>
            <person name="Liu N."/>
        </authorList>
    </citation>
    <scope>NUCLEOTIDE SEQUENCE</scope>
</reference>
<dbReference type="SUPFAM" id="SSF56300">
    <property type="entry name" value="Metallo-dependent phosphatases"/>
    <property type="match status" value="1"/>
</dbReference>
<dbReference type="InterPro" id="IPR041796">
    <property type="entry name" value="Mre11_N"/>
</dbReference>
<evidence type="ECO:0000259" key="8">
    <source>
        <dbReference type="Pfam" id="PF00149"/>
    </source>
</evidence>
<dbReference type="CDD" id="cd00840">
    <property type="entry name" value="MPP_Mre11_N"/>
    <property type="match status" value="1"/>
</dbReference>
<evidence type="ECO:0000313" key="10">
    <source>
        <dbReference type="EMBL" id="AGS54134.1"/>
    </source>
</evidence>
<dbReference type="EMBL" id="JQ844277">
    <property type="protein sequence ID" value="AGS54134.1"/>
    <property type="molecule type" value="Genomic_DNA"/>
</dbReference>
<comment type="similarity">
    <text evidence="1 7">Belongs to the SbcD family.</text>
</comment>
<comment type="subunit">
    <text evidence="2 7">Heterodimer of SbcC and SbcD.</text>
</comment>
<dbReference type="Pfam" id="PF00149">
    <property type="entry name" value="Metallophos"/>
    <property type="match status" value="1"/>
</dbReference>
<dbReference type="GO" id="GO:0006260">
    <property type="term" value="P:DNA replication"/>
    <property type="evidence" value="ECO:0007669"/>
    <property type="project" value="UniProtKB-KW"/>
</dbReference>
<evidence type="ECO:0000256" key="7">
    <source>
        <dbReference type="RuleBase" id="RU363069"/>
    </source>
</evidence>
<dbReference type="InterPro" id="IPR029052">
    <property type="entry name" value="Metallo-depent_PP-like"/>
</dbReference>
<dbReference type="GO" id="GO:0006310">
    <property type="term" value="P:DNA recombination"/>
    <property type="evidence" value="ECO:0007669"/>
    <property type="project" value="UniProtKB-KW"/>
</dbReference>
<keyword evidence="7" id="KW-0255">Endonuclease</keyword>
<evidence type="ECO:0000256" key="6">
    <source>
        <dbReference type="ARBA" id="ARBA00022839"/>
    </source>
</evidence>
<evidence type="ECO:0000256" key="5">
    <source>
        <dbReference type="ARBA" id="ARBA00022801"/>
    </source>
</evidence>